<evidence type="ECO:0000313" key="2">
    <source>
        <dbReference type="Proteomes" id="UP000744676"/>
    </source>
</evidence>
<gene>
    <name evidence="1" type="ORF">D0Z00_002492</name>
</gene>
<sequence>MMTINTPKLFQEYHVDLDNPTSVEPLLYEIFPEWANYKSTTTPLSVHHPQKSTDKDHQPLKITQLTGGITNKLFQVHHFPTNTKLLVRAYGNGTSAIIDRDREIATHVHLYEKGLAPRLFARFGNGLVYQFLEGKASEYRWLSLDSVADAVARRLGQWHTVLDPNKVEELIIQQKRTVDSAADINFSRNLWELLENWIEVMPETVVKNYTKAELKQELSWIKANIGHQGGDFVVAHCDLLAGNVIVPNEFDPAPINECDDDQPQIEVLFIDYEYAMLAPRAFDLANHFMEWQGFDCITELIPVPVKSNVVLRKWARSYLGFDRNANEDAAASHERVAVDQLLDQVFVYWGMPGFYWGVWAAIQSSISDIDFDYASYANLRLEEYTKWKKTRDLL</sequence>
<keyword evidence="2" id="KW-1185">Reference proteome</keyword>
<comment type="caution">
    <text evidence="1">The sequence shown here is derived from an EMBL/GenBank/DDBJ whole genome shotgun (WGS) entry which is preliminary data.</text>
</comment>
<name>A0ACB6V3Z9_9ASCO</name>
<evidence type="ECO:0000313" key="1">
    <source>
        <dbReference type="EMBL" id="KAF5097154.1"/>
    </source>
</evidence>
<dbReference type="EMBL" id="QVQA01000072">
    <property type="protein sequence ID" value="KAF5097154.1"/>
    <property type="molecule type" value="Genomic_DNA"/>
</dbReference>
<proteinExistence type="predicted"/>
<dbReference type="Proteomes" id="UP000744676">
    <property type="component" value="Unassembled WGS sequence"/>
</dbReference>
<organism evidence="1 2">
    <name type="scientific">Geotrichum galactomycetum</name>
    <dbReference type="NCBI Taxonomy" id="27317"/>
    <lineage>
        <taxon>Eukaryota</taxon>
        <taxon>Fungi</taxon>
        <taxon>Dikarya</taxon>
        <taxon>Ascomycota</taxon>
        <taxon>Saccharomycotina</taxon>
        <taxon>Dipodascomycetes</taxon>
        <taxon>Dipodascales</taxon>
        <taxon>Dipodascaceae</taxon>
        <taxon>Geotrichum</taxon>
    </lineage>
</organism>
<accession>A0ACB6V3Z9</accession>
<protein>
    <submittedName>
        <fullName evidence="1">Uncharacterized protein</fullName>
    </submittedName>
</protein>
<reference evidence="1 2" key="1">
    <citation type="journal article" date="2020" name="Front. Microbiol.">
        <title>Phenotypic and Genetic Characterization of the Cheese Ripening Yeast Geotrichum candidum.</title>
        <authorList>
            <person name="Perkins V."/>
            <person name="Vignola S."/>
            <person name="Lessard M.H."/>
            <person name="Plante P.L."/>
            <person name="Corbeil J."/>
            <person name="Dugat-Bony E."/>
            <person name="Frenette M."/>
            <person name="Labrie S."/>
        </authorList>
    </citation>
    <scope>NUCLEOTIDE SEQUENCE [LARGE SCALE GENOMIC DNA]</scope>
    <source>
        <strain evidence="1 2">LMA-1147</strain>
    </source>
</reference>